<sequence length="143" mass="15575">MYGDDARVLELLRAPQHIGVLGVSRKPHRASYRVTEVLIAAGYRVSLINPSLAGQSLFDRPVYATLADATAAEGVLDWVDVFRAPEHLAAILDDAIACGARGLWGQLEVKDPIVAQRALDQGLKVVMDRCPAIELPRLRAHLT</sequence>
<dbReference type="KEGG" id="llp:GH975_04190"/>
<dbReference type="EMBL" id="CP045871">
    <property type="protein sequence ID" value="QGG81269.1"/>
    <property type="molecule type" value="Genomic_DNA"/>
</dbReference>
<keyword evidence="3" id="KW-1185">Reference proteome</keyword>
<evidence type="ECO:0000313" key="2">
    <source>
        <dbReference type="EMBL" id="QGG81269.1"/>
    </source>
</evidence>
<evidence type="ECO:0000313" key="3">
    <source>
        <dbReference type="Proteomes" id="UP000388235"/>
    </source>
</evidence>
<dbReference type="SUPFAM" id="SSF51735">
    <property type="entry name" value="NAD(P)-binding Rossmann-fold domains"/>
    <property type="match status" value="1"/>
</dbReference>
<reference evidence="2 3" key="1">
    <citation type="submission" date="2019-11" db="EMBL/GenBank/DDBJ databases">
        <authorList>
            <person name="Khan S.A."/>
            <person name="Jeon C.O."/>
            <person name="Chun B.H."/>
        </authorList>
    </citation>
    <scope>NUCLEOTIDE SEQUENCE [LARGE SCALE GENOMIC DNA]</scope>
    <source>
        <strain evidence="2 3">IMCC 1097</strain>
    </source>
</reference>
<evidence type="ECO:0000259" key="1">
    <source>
        <dbReference type="SMART" id="SM00881"/>
    </source>
</evidence>
<dbReference type="Gene3D" id="3.40.50.720">
    <property type="entry name" value="NAD(P)-binding Rossmann-like Domain"/>
    <property type="match status" value="1"/>
</dbReference>
<dbReference type="PANTHER" id="PTHR33303">
    <property type="entry name" value="CYTOPLASMIC PROTEIN-RELATED"/>
    <property type="match status" value="1"/>
</dbReference>
<dbReference type="InterPro" id="IPR003781">
    <property type="entry name" value="CoA-bd"/>
</dbReference>
<dbReference type="Proteomes" id="UP000388235">
    <property type="component" value="Chromosome"/>
</dbReference>
<dbReference type="OrthoDB" id="9804695at2"/>
<dbReference type="PANTHER" id="PTHR33303:SF2">
    <property type="entry name" value="COA-BINDING DOMAIN-CONTAINING PROTEIN"/>
    <property type="match status" value="1"/>
</dbReference>
<proteinExistence type="predicted"/>
<accession>A0A5Q2Q908</accession>
<gene>
    <name evidence="2" type="ORF">GH975_04190</name>
</gene>
<feature type="domain" description="CoA-binding" evidence="1">
    <location>
        <begin position="11"/>
        <end position="109"/>
    </location>
</feature>
<organism evidence="2 3">
    <name type="scientific">Litorivicinus lipolyticus</name>
    <dbReference type="NCBI Taxonomy" id="418701"/>
    <lineage>
        <taxon>Bacteria</taxon>
        <taxon>Pseudomonadati</taxon>
        <taxon>Pseudomonadota</taxon>
        <taxon>Gammaproteobacteria</taxon>
        <taxon>Oceanospirillales</taxon>
        <taxon>Litorivicinaceae</taxon>
        <taxon>Litorivicinus</taxon>
    </lineage>
</organism>
<protein>
    <submittedName>
        <fullName evidence="2">CoA-binding protein</fullName>
    </submittedName>
</protein>
<name>A0A5Q2Q908_9GAMM</name>
<dbReference type="AlphaFoldDB" id="A0A5Q2Q908"/>
<dbReference type="Pfam" id="PF13380">
    <property type="entry name" value="CoA_binding_2"/>
    <property type="match status" value="1"/>
</dbReference>
<dbReference type="SMART" id="SM00881">
    <property type="entry name" value="CoA_binding"/>
    <property type="match status" value="1"/>
</dbReference>
<dbReference type="InterPro" id="IPR036291">
    <property type="entry name" value="NAD(P)-bd_dom_sf"/>
</dbReference>